<keyword evidence="5" id="KW-0378">Hydrolase</keyword>
<evidence type="ECO:0000256" key="8">
    <source>
        <dbReference type="SAM" id="Phobius"/>
    </source>
</evidence>
<feature type="transmembrane region" description="Helical" evidence="8">
    <location>
        <begin position="26"/>
        <end position="52"/>
    </location>
</feature>
<dbReference type="GO" id="GO:0016020">
    <property type="term" value="C:membrane"/>
    <property type="evidence" value="ECO:0007669"/>
    <property type="project" value="InterPro"/>
</dbReference>
<dbReference type="OrthoDB" id="2884540at2"/>
<accession>A0A2N0YWT9</accession>
<evidence type="ECO:0000256" key="6">
    <source>
        <dbReference type="ARBA" id="ARBA00022989"/>
    </source>
</evidence>
<proteinExistence type="predicted"/>
<dbReference type="Proteomes" id="UP000233375">
    <property type="component" value="Unassembled WGS sequence"/>
</dbReference>
<gene>
    <name evidence="9" type="ORF">CWS01_21040</name>
</gene>
<protein>
    <recommendedName>
        <fullName evidence="11">AgrB-like protein</fullName>
    </recommendedName>
</protein>
<dbReference type="RefSeq" id="WP_101179319.1">
    <property type="nucleotide sequence ID" value="NZ_PISE01000065.1"/>
</dbReference>
<evidence type="ECO:0000256" key="7">
    <source>
        <dbReference type="ARBA" id="ARBA00023136"/>
    </source>
</evidence>
<evidence type="ECO:0000256" key="5">
    <source>
        <dbReference type="ARBA" id="ARBA00022801"/>
    </source>
</evidence>
<evidence type="ECO:0000313" key="10">
    <source>
        <dbReference type="Proteomes" id="UP000233375"/>
    </source>
</evidence>
<keyword evidence="4 8" id="KW-0812">Transmembrane</keyword>
<keyword evidence="10" id="KW-1185">Reference proteome</keyword>
<dbReference type="Pfam" id="PF04647">
    <property type="entry name" value="AgrB"/>
    <property type="match status" value="1"/>
</dbReference>
<keyword evidence="3" id="KW-0645">Protease</keyword>
<sequence length="196" mass="22248">MVERYAVILADKIKKINPEETASKDILIFGFTIMLNILITLVFLLFFSLLVGKTMEMFMIALSFMIMRMLTGGPHLHHALACSICSTILILIGAYLPDGATAIFIYALSSLFLYIRYLPYYEKGQVVHSKEWEQKKKRIAFFFLFLSFLCSITLQLNAFLIGAFLQGVTSLPFMIQSIYKINGLFKGGEIHEKSSC</sequence>
<dbReference type="SMART" id="SM00793">
    <property type="entry name" value="AgrB"/>
    <property type="match status" value="1"/>
</dbReference>
<keyword evidence="6 8" id="KW-1133">Transmembrane helix</keyword>
<dbReference type="GO" id="GO:0008233">
    <property type="term" value="F:peptidase activity"/>
    <property type="evidence" value="ECO:0007669"/>
    <property type="project" value="UniProtKB-KW"/>
</dbReference>
<evidence type="ECO:0008006" key="11">
    <source>
        <dbReference type="Google" id="ProtNLM"/>
    </source>
</evidence>
<comment type="caution">
    <text evidence="9">The sequence shown here is derived from an EMBL/GenBank/DDBJ whole genome shotgun (WGS) entry which is preliminary data.</text>
</comment>
<dbReference type="AlphaFoldDB" id="A0A2N0YWT9"/>
<keyword evidence="7 8" id="KW-0472">Membrane</keyword>
<dbReference type="GO" id="GO:0009372">
    <property type="term" value="P:quorum sensing"/>
    <property type="evidence" value="ECO:0007669"/>
    <property type="project" value="UniProtKB-KW"/>
</dbReference>
<feature type="transmembrane region" description="Helical" evidence="8">
    <location>
        <begin position="73"/>
        <end position="96"/>
    </location>
</feature>
<evidence type="ECO:0000256" key="4">
    <source>
        <dbReference type="ARBA" id="ARBA00022692"/>
    </source>
</evidence>
<feature type="transmembrane region" description="Helical" evidence="8">
    <location>
        <begin position="102"/>
        <end position="118"/>
    </location>
</feature>
<dbReference type="GO" id="GO:0006508">
    <property type="term" value="P:proteolysis"/>
    <property type="evidence" value="ECO:0007669"/>
    <property type="project" value="UniProtKB-KW"/>
</dbReference>
<dbReference type="EMBL" id="PISE01000065">
    <property type="protein sequence ID" value="PKG21727.1"/>
    <property type="molecule type" value="Genomic_DNA"/>
</dbReference>
<feature type="transmembrane region" description="Helical" evidence="8">
    <location>
        <begin position="139"/>
        <end position="165"/>
    </location>
</feature>
<evidence type="ECO:0000256" key="1">
    <source>
        <dbReference type="ARBA" id="ARBA00022475"/>
    </source>
</evidence>
<organism evidence="9 10">
    <name type="scientific">Niallia nealsonii</name>
    <dbReference type="NCBI Taxonomy" id="115979"/>
    <lineage>
        <taxon>Bacteria</taxon>
        <taxon>Bacillati</taxon>
        <taxon>Bacillota</taxon>
        <taxon>Bacilli</taxon>
        <taxon>Bacillales</taxon>
        <taxon>Bacillaceae</taxon>
        <taxon>Niallia</taxon>
    </lineage>
</organism>
<name>A0A2N0YWT9_9BACI</name>
<reference evidence="9 10" key="1">
    <citation type="journal article" date="2003" name="Int. J. Syst. Evol. Microbiol.">
        <title>Bacillus nealsonii sp. nov., isolated from a spacecraft-assembly facility, whose spores are gamma-radiation resistant.</title>
        <authorList>
            <person name="Venkateswaran K."/>
            <person name="Kempf M."/>
            <person name="Chen F."/>
            <person name="Satomi M."/>
            <person name="Nicholson W."/>
            <person name="Kern R."/>
        </authorList>
    </citation>
    <scope>NUCLEOTIDE SEQUENCE [LARGE SCALE GENOMIC DNA]</scope>
    <source>
        <strain evidence="9 10">FO-92</strain>
    </source>
</reference>
<keyword evidence="1" id="KW-1003">Cell membrane</keyword>
<evidence type="ECO:0000256" key="3">
    <source>
        <dbReference type="ARBA" id="ARBA00022670"/>
    </source>
</evidence>
<evidence type="ECO:0000313" key="9">
    <source>
        <dbReference type="EMBL" id="PKG21727.1"/>
    </source>
</evidence>
<dbReference type="InterPro" id="IPR006741">
    <property type="entry name" value="AgrB"/>
</dbReference>
<keyword evidence="2" id="KW-0673">Quorum sensing</keyword>
<evidence type="ECO:0000256" key="2">
    <source>
        <dbReference type="ARBA" id="ARBA00022654"/>
    </source>
</evidence>